<comment type="caution">
    <text evidence="1">The sequence shown here is derived from an EMBL/GenBank/DDBJ whole genome shotgun (WGS) entry which is preliminary data.</text>
</comment>
<reference evidence="1 2" key="1">
    <citation type="submission" date="2019-11" db="EMBL/GenBank/DDBJ databases">
        <title>Whole-genome sequence of a the green, strictly anaerobic photosynthetic bacterium Heliobacillus mobilis DSM 6151.</title>
        <authorList>
            <person name="Kyndt J.A."/>
            <person name="Meyer T.E."/>
        </authorList>
    </citation>
    <scope>NUCLEOTIDE SEQUENCE [LARGE SCALE GENOMIC DNA]</scope>
    <source>
        <strain evidence="1 2">DSM 6151</strain>
    </source>
</reference>
<dbReference type="AlphaFoldDB" id="A0A6I3SQW9"/>
<gene>
    <name evidence="1" type="ORF">GJ688_16185</name>
</gene>
<evidence type="ECO:0008006" key="3">
    <source>
        <dbReference type="Google" id="ProtNLM"/>
    </source>
</evidence>
<evidence type="ECO:0000313" key="2">
    <source>
        <dbReference type="Proteomes" id="UP000430670"/>
    </source>
</evidence>
<dbReference type="InterPro" id="IPR025619">
    <property type="entry name" value="YlzJ"/>
</dbReference>
<evidence type="ECO:0000313" key="1">
    <source>
        <dbReference type="EMBL" id="MTV50487.1"/>
    </source>
</evidence>
<protein>
    <recommendedName>
        <fullName evidence="3">YlzJ-like protein</fullName>
    </recommendedName>
</protein>
<organism evidence="1 2">
    <name type="scientific">Heliobacterium mobile</name>
    <name type="common">Heliobacillus mobilis</name>
    <dbReference type="NCBI Taxonomy" id="28064"/>
    <lineage>
        <taxon>Bacteria</taxon>
        <taxon>Bacillati</taxon>
        <taxon>Bacillota</taxon>
        <taxon>Clostridia</taxon>
        <taxon>Eubacteriales</taxon>
        <taxon>Heliobacteriaceae</taxon>
        <taxon>Heliobacterium</taxon>
    </lineage>
</organism>
<dbReference type="OrthoDB" id="1683573at2"/>
<accession>A0A6I3SQW9</accession>
<name>A0A6I3SQW9_HELMO</name>
<proteinExistence type="predicted"/>
<dbReference type="RefSeq" id="WP_155477574.1">
    <property type="nucleotide sequence ID" value="NZ_WNKU01000026.1"/>
</dbReference>
<dbReference type="Pfam" id="PF14035">
    <property type="entry name" value="YlzJ"/>
    <property type="match status" value="1"/>
</dbReference>
<sequence length="70" mass="7960">MILYTPLPMEMVLKGLESDMPTMSILSYKGRTVMGYKMGDGRYELTRILSTDPKDFLQPDFQPGNQISPD</sequence>
<keyword evidence="2" id="KW-1185">Reference proteome</keyword>
<dbReference type="Proteomes" id="UP000430670">
    <property type="component" value="Unassembled WGS sequence"/>
</dbReference>
<dbReference type="EMBL" id="WNKU01000026">
    <property type="protein sequence ID" value="MTV50487.1"/>
    <property type="molecule type" value="Genomic_DNA"/>
</dbReference>